<name>A0A2A2M3Z5_9BILA</name>
<dbReference type="InterPro" id="IPR014729">
    <property type="entry name" value="Rossmann-like_a/b/a_fold"/>
</dbReference>
<feature type="region of interest" description="Disordered" evidence="6">
    <location>
        <begin position="1"/>
        <end position="21"/>
    </location>
</feature>
<keyword evidence="4 5" id="KW-0030">Aminoacyl-tRNA synthetase</keyword>
<dbReference type="SUPFAM" id="SSF52374">
    <property type="entry name" value="Nucleotidylyl transferase"/>
    <property type="match status" value="1"/>
</dbReference>
<evidence type="ECO:0000256" key="6">
    <source>
        <dbReference type="SAM" id="MobiDB-lite"/>
    </source>
</evidence>
<accession>A0A2A2M3Z5</accession>
<dbReference type="Gene3D" id="3.40.50.620">
    <property type="entry name" value="HUPs"/>
    <property type="match status" value="1"/>
</dbReference>
<dbReference type="GO" id="GO:0005829">
    <property type="term" value="C:cytosol"/>
    <property type="evidence" value="ECO:0007669"/>
    <property type="project" value="TreeGrafter"/>
</dbReference>
<evidence type="ECO:0000313" key="9">
    <source>
        <dbReference type="Proteomes" id="UP000218231"/>
    </source>
</evidence>
<reference evidence="8 9" key="1">
    <citation type="journal article" date="2017" name="Curr. Biol.">
        <title>Genome architecture and evolution of a unichromosomal asexual nematode.</title>
        <authorList>
            <person name="Fradin H."/>
            <person name="Zegar C."/>
            <person name="Gutwein M."/>
            <person name="Lucas J."/>
            <person name="Kovtun M."/>
            <person name="Corcoran D."/>
            <person name="Baugh L.R."/>
            <person name="Kiontke K."/>
            <person name="Gunsalus K."/>
            <person name="Fitch D.H."/>
            <person name="Piano F."/>
        </authorList>
    </citation>
    <scope>NUCLEOTIDE SEQUENCE [LARGE SCALE GENOMIC DNA]</scope>
    <source>
        <strain evidence="8">PF1309</strain>
    </source>
</reference>
<keyword evidence="5" id="KW-0648">Protein biosynthesis</keyword>
<keyword evidence="3 5" id="KW-0067">ATP-binding</keyword>
<evidence type="ECO:0000256" key="3">
    <source>
        <dbReference type="ARBA" id="ARBA00022840"/>
    </source>
</evidence>
<keyword evidence="1 5" id="KW-0436">Ligase</keyword>
<evidence type="ECO:0000256" key="2">
    <source>
        <dbReference type="ARBA" id="ARBA00022741"/>
    </source>
</evidence>
<dbReference type="GO" id="GO:0006424">
    <property type="term" value="P:glutamyl-tRNA aminoacylation"/>
    <property type="evidence" value="ECO:0007669"/>
    <property type="project" value="TreeGrafter"/>
</dbReference>
<dbReference type="InterPro" id="IPR049940">
    <property type="entry name" value="GluQ/Sye"/>
</dbReference>
<dbReference type="Proteomes" id="UP000218231">
    <property type="component" value="Unassembled WGS sequence"/>
</dbReference>
<evidence type="ECO:0000256" key="4">
    <source>
        <dbReference type="ARBA" id="ARBA00023146"/>
    </source>
</evidence>
<dbReference type="EMBL" id="LIAE01005644">
    <property type="protein sequence ID" value="PAV93184.1"/>
    <property type="molecule type" value="Genomic_DNA"/>
</dbReference>
<keyword evidence="2 5" id="KW-0547">Nucleotide-binding</keyword>
<protein>
    <recommendedName>
        <fullName evidence="7">Glutamyl/glutaminyl-tRNA synthetase class Ib catalytic domain-containing protein</fullName>
    </recommendedName>
</protein>
<evidence type="ECO:0000313" key="8">
    <source>
        <dbReference type="EMBL" id="PAV93184.1"/>
    </source>
</evidence>
<comment type="similarity">
    <text evidence="5">Belongs to the class-I aminoacyl-tRNA synthetase family.</text>
</comment>
<comment type="caution">
    <text evidence="8">The sequence shown here is derived from an EMBL/GenBank/DDBJ whole genome shotgun (WGS) entry which is preliminary data.</text>
</comment>
<dbReference type="STRING" id="2018661.A0A2A2M3Z5"/>
<sequence>MRRPPAPPDRRRSAGDGQCRQHRCDPLQARLGATVENRSGDGAGIVTRFAPSPTGYLHLGGARTALFNWLYARHHGGTFLLRIEDTDRARSTQPAIDAILAGLQWLGIDWDGDAVFHGAGGEAAVAHPLALARCRSLDRAGRPALRRAPEGAA</sequence>
<dbReference type="Pfam" id="PF00749">
    <property type="entry name" value="tRNA-synt_1c"/>
    <property type="match status" value="1"/>
</dbReference>
<gene>
    <name evidence="8" type="ORF">WR25_19066</name>
</gene>
<dbReference type="PRINTS" id="PR00987">
    <property type="entry name" value="TRNASYNTHGLU"/>
</dbReference>
<dbReference type="InterPro" id="IPR001412">
    <property type="entry name" value="aa-tRNA-synth_I_CS"/>
</dbReference>
<dbReference type="PROSITE" id="PS00178">
    <property type="entry name" value="AA_TRNA_LIGASE_I"/>
    <property type="match status" value="1"/>
</dbReference>
<evidence type="ECO:0000256" key="1">
    <source>
        <dbReference type="ARBA" id="ARBA00022598"/>
    </source>
</evidence>
<dbReference type="GO" id="GO:0005524">
    <property type="term" value="F:ATP binding"/>
    <property type="evidence" value="ECO:0007669"/>
    <property type="project" value="UniProtKB-KW"/>
</dbReference>
<dbReference type="OrthoDB" id="428822at2759"/>
<proteinExistence type="inferred from homology"/>
<dbReference type="AlphaFoldDB" id="A0A2A2M3Z5"/>
<dbReference type="GO" id="GO:0004818">
    <property type="term" value="F:glutamate-tRNA ligase activity"/>
    <property type="evidence" value="ECO:0007669"/>
    <property type="project" value="TreeGrafter"/>
</dbReference>
<keyword evidence="9" id="KW-1185">Reference proteome</keyword>
<dbReference type="PANTHER" id="PTHR43311">
    <property type="entry name" value="GLUTAMATE--TRNA LIGASE"/>
    <property type="match status" value="1"/>
</dbReference>
<dbReference type="PANTHER" id="PTHR43311:SF2">
    <property type="entry name" value="GLUTAMATE--TRNA LIGASE, MITOCHONDRIAL-RELATED"/>
    <property type="match status" value="1"/>
</dbReference>
<feature type="domain" description="Glutamyl/glutaminyl-tRNA synthetase class Ib catalytic" evidence="7">
    <location>
        <begin position="45"/>
        <end position="112"/>
    </location>
</feature>
<organism evidence="8 9">
    <name type="scientific">Diploscapter pachys</name>
    <dbReference type="NCBI Taxonomy" id="2018661"/>
    <lineage>
        <taxon>Eukaryota</taxon>
        <taxon>Metazoa</taxon>
        <taxon>Ecdysozoa</taxon>
        <taxon>Nematoda</taxon>
        <taxon>Chromadorea</taxon>
        <taxon>Rhabditida</taxon>
        <taxon>Rhabditina</taxon>
        <taxon>Rhabditomorpha</taxon>
        <taxon>Rhabditoidea</taxon>
        <taxon>Rhabditidae</taxon>
        <taxon>Diploscapter</taxon>
    </lineage>
</organism>
<dbReference type="InterPro" id="IPR000924">
    <property type="entry name" value="Glu/Gln-tRNA-synth"/>
</dbReference>
<evidence type="ECO:0000259" key="7">
    <source>
        <dbReference type="Pfam" id="PF00749"/>
    </source>
</evidence>
<evidence type="ECO:0000256" key="5">
    <source>
        <dbReference type="RuleBase" id="RU363037"/>
    </source>
</evidence>
<dbReference type="InterPro" id="IPR020058">
    <property type="entry name" value="Glu/Gln-tRNA-synth_Ib_cat-dom"/>
</dbReference>